<evidence type="ECO:0000256" key="1">
    <source>
        <dbReference type="SAM" id="Phobius"/>
    </source>
</evidence>
<organism evidence="2 3">
    <name type="scientific">Caerostris extrusa</name>
    <name type="common">Bark spider</name>
    <name type="synonym">Caerostris bankana</name>
    <dbReference type="NCBI Taxonomy" id="172846"/>
    <lineage>
        <taxon>Eukaryota</taxon>
        <taxon>Metazoa</taxon>
        <taxon>Ecdysozoa</taxon>
        <taxon>Arthropoda</taxon>
        <taxon>Chelicerata</taxon>
        <taxon>Arachnida</taxon>
        <taxon>Araneae</taxon>
        <taxon>Araneomorphae</taxon>
        <taxon>Entelegynae</taxon>
        <taxon>Araneoidea</taxon>
        <taxon>Araneidae</taxon>
        <taxon>Caerostris</taxon>
    </lineage>
</organism>
<reference evidence="2 3" key="1">
    <citation type="submission" date="2021-06" db="EMBL/GenBank/DDBJ databases">
        <title>Caerostris extrusa draft genome.</title>
        <authorList>
            <person name="Kono N."/>
            <person name="Arakawa K."/>
        </authorList>
    </citation>
    <scope>NUCLEOTIDE SEQUENCE [LARGE SCALE GENOMIC DNA]</scope>
</reference>
<keyword evidence="3" id="KW-1185">Reference proteome</keyword>
<keyword evidence="1" id="KW-1133">Transmembrane helix</keyword>
<comment type="caution">
    <text evidence="2">The sequence shown here is derived from an EMBL/GenBank/DDBJ whole genome shotgun (WGS) entry which is preliminary data.</text>
</comment>
<dbReference type="EMBL" id="BPLR01017441">
    <property type="protein sequence ID" value="GIY91669.1"/>
    <property type="molecule type" value="Genomic_DNA"/>
</dbReference>
<dbReference type="InterPro" id="IPR028994">
    <property type="entry name" value="Integrin_alpha_N"/>
</dbReference>
<dbReference type="Proteomes" id="UP001054945">
    <property type="component" value="Unassembled WGS sequence"/>
</dbReference>
<accession>A0AAV4XD08</accession>
<evidence type="ECO:0000313" key="3">
    <source>
        <dbReference type="Proteomes" id="UP001054945"/>
    </source>
</evidence>
<dbReference type="Gene3D" id="2.130.10.130">
    <property type="entry name" value="Integrin alpha, N-terminal"/>
    <property type="match status" value="1"/>
</dbReference>
<protein>
    <submittedName>
        <fullName evidence="2">Uncharacterized protein</fullName>
    </submittedName>
</protein>
<dbReference type="AlphaFoldDB" id="A0AAV4XD08"/>
<keyword evidence="1" id="KW-0472">Membrane</keyword>
<evidence type="ECO:0000313" key="2">
    <source>
        <dbReference type="EMBL" id="GIY91669.1"/>
    </source>
</evidence>
<keyword evidence="1" id="KW-0812">Transmembrane</keyword>
<proteinExistence type="predicted"/>
<sequence length="86" mass="9638">MSISSEQKTRTESARFKMGNFTLAKWIACFTIFSTFLTISGYNLDTKSSIIFRSDPGNYFGFTVALHRNRDGAIIHASNHALRSSP</sequence>
<gene>
    <name evidence="2" type="ORF">CEXT_49781</name>
</gene>
<name>A0AAV4XD08_CAEEX</name>
<feature type="transmembrane region" description="Helical" evidence="1">
    <location>
        <begin position="23"/>
        <end position="44"/>
    </location>
</feature>